<gene>
    <name evidence="1" type="primary">CPED1_1</name>
    <name evidence="1" type="ORF">OS493_001314</name>
</gene>
<organism evidence="1 2">
    <name type="scientific">Desmophyllum pertusum</name>
    <dbReference type="NCBI Taxonomy" id="174260"/>
    <lineage>
        <taxon>Eukaryota</taxon>
        <taxon>Metazoa</taxon>
        <taxon>Cnidaria</taxon>
        <taxon>Anthozoa</taxon>
        <taxon>Hexacorallia</taxon>
        <taxon>Scleractinia</taxon>
        <taxon>Caryophylliina</taxon>
        <taxon>Caryophylliidae</taxon>
        <taxon>Desmophyllum</taxon>
    </lineage>
</organism>
<reference evidence="1" key="1">
    <citation type="submission" date="2023-01" db="EMBL/GenBank/DDBJ databases">
        <title>Genome assembly of the deep-sea coral Lophelia pertusa.</title>
        <authorList>
            <person name="Herrera S."/>
            <person name="Cordes E."/>
        </authorList>
    </citation>
    <scope>NUCLEOTIDE SEQUENCE</scope>
    <source>
        <strain evidence="1">USNM1676648</strain>
        <tissue evidence="1">Polyp</tissue>
    </source>
</reference>
<evidence type="ECO:0000313" key="1">
    <source>
        <dbReference type="EMBL" id="KAJ7387958.1"/>
    </source>
</evidence>
<dbReference type="EMBL" id="MU825873">
    <property type="protein sequence ID" value="KAJ7387958.1"/>
    <property type="molecule type" value="Genomic_DNA"/>
</dbReference>
<protein>
    <submittedName>
        <fullName evidence="1">Cadherin-like and PC-esterase</fullName>
    </submittedName>
</protein>
<dbReference type="OrthoDB" id="7477527at2759"/>
<dbReference type="Proteomes" id="UP001163046">
    <property type="component" value="Unassembled WGS sequence"/>
</dbReference>
<evidence type="ECO:0000313" key="2">
    <source>
        <dbReference type="Proteomes" id="UP001163046"/>
    </source>
</evidence>
<sequence>MVVAITKASKGGEVNLSPILREEIVFWRFLDSWDKVIRWRSERYVTIWSAAVTRLPSGTISVGDYWDEDIRVEHINVKEMWAVLKGLQSLPESVSDCRIDAQRHFGGHDLDLMSLDLNAQCDKQGNLLRHFTPYPLPLSRRVSMSSIKTSLFAMVTALMPTCFHHSH</sequence>
<accession>A0A9X0D714</accession>
<keyword evidence="2" id="KW-1185">Reference proteome</keyword>
<proteinExistence type="predicted"/>
<comment type="caution">
    <text evidence="1">The sequence shown here is derived from an EMBL/GenBank/DDBJ whole genome shotgun (WGS) entry which is preliminary data.</text>
</comment>
<dbReference type="AlphaFoldDB" id="A0A9X0D714"/>
<name>A0A9X0D714_9CNID</name>